<comment type="caution">
    <text evidence="1">The sequence shown here is derived from an EMBL/GenBank/DDBJ whole genome shotgun (WGS) entry which is preliminary data.</text>
</comment>
<dbReference type="EMBL" id="JAWJWF010000048">
    <property type="protein sequence ID" value="KAK6620381.1"/>
    <property type="molecule type" value="Genomic_DNA"/>
</dbReference>
<evidence type="ECO:0000313" key="2">
    <source>
        <dbReference type="Proteomes" id="UP001359485"/>
    </source>
</evidence>
<name>A0ABR1AJ36_POLSC</name>
<keyword evidence="2" id="KW-1185">Reference proteome</keyword>
<protein>
    <submittedName>
        <fullName evidence="1">Uncharacterized protein</fullName>
    </submittedName>
</protein>
<sequence>MKKDPPNKRNRLHAGLCTQYVENSGLTLELLDDEWSISDEEDGKELEGRLPSFTSGRDNVGYTSTSVNSLDLEWEHLPEMVVFSSNADREEPKSVTSAEGWSRISSADSLEWDHVKVEMKEEVDTETEQLLQEIEMLSTKALQETQDWTS</sequence>
<organism evidence="1 2">
    <name type="scientific">Polyplax serrata</name>
    <name type="common">Common mouse louse</name>
    <dbReference type="NCBI Taxonomy" id="468196"/>
    <lineage>
        <taxon>Eukaryota</taxon>
        <taxon>Metazoa</taxon>
        <taxon>Ecdysozoa</taxon>
        <taxon>Arthropoda</taxon>
        <taxon>Hexapoda</taxon>
        <taxon>Insecta</taxon>
        <taxon>Pterygota</taxon>
        <taxon>Neoptera</taxon>
        <taxon>Paraneoptera</taxon>
        <taxon>Psocodea</taxon>
        <taxon>Troctomorpha</taxon>
        <taxon>Phthiraptera</taxon>
        <taxon>Anoplura</taxon>
        <taxon>Polyplacidae</taxon>
        <taxon>Polyplax</taxon>
    </lineage>
</organism>
<accession>A0ABR1AJ36</accession>
<proteinExistence type="predicted"/>
<evidence type="ECO:0000313" key="1">
    <source>
        <dbReference type="EMBL" id="KAK6620381.1"/>
    </source>
</evidence>
<reference evidence="1 2" key="1">
    <citation type="submission" date="2023-09" db="EMBL/GenBank/DDBJ databases">
        <title>Genomes of two closely related lineages of the louse Polyplax serrata with different host specificities.</title>
        <authorList>
            <person name="Martinu J."/>
            <person name="Tarabai H."/>
            <person name="Stefka J."/>
            <person name="Hypsa V."/>
        </authorList>
    </citation>
    <scope>NUCLEOTIDE SEQUENCE [LARGE SCALE GENOMIC DNA]</scope>
    <source>
        <strain evidence="1">98ZLc_SE</strain>
    </source>
</reference>
<gene>
    <name evidence="1" type="ORF">RUM44_006782</name>
</gene>
<dbReference type="Proteomes" id="UP001359485">
    <property type="component" value="Unassembled WGS sequence"/>
</dbReference>